<evidence type="ECO:0000313" key="4">
    <source>
        <dbReference type="Proteomes" id="UP001208570"/>
    </source>
</evidence>
<dbReference type="InterPro" id="IPR029827">
    <property type="entry name" value="JDP1-like"/>
</dbReference>
<dbReference type="EMBL" id="JAODUP010000201">
    <property type="protein sequence ID" value="KAK2156988.1"/>
    <property type="molecule type" value="Genomic_DNA"/>
</dbReference>
<dbReference type="PANTHER" id="PTHR44500">
    <property type="entry name" value="DNAJ HOMOLOG SUBFAMILY C MEMBER 12"/>
    <property type="match status" value="1"/>
</dbReference>
<dbReference type="InterPro" id="IPR001623">
    <property type="entry name" value="DnaJ_domain"/>
</dbReference>
<proteinExistence type="predicted"/>
<evidence type="ECO:0000259" key="2">
    <source>
        <dbReference type="PROSITE" id="PS50076"/>
    </source>
</evidence>
<evidence type="ECO:0000256" key="1">
    <source>
        <dbReference type="ARBA" id="ARBA00023186"/>
    </source>
</evidence>
<dbReference type="InterPro" id="IPR036869">
    <property type="entry name" value="J_dom_sf"/>
</dbReference>
<keyword evidence="1" id="KW-0143">Chaperone</keyword>
<reference evidence="3" key="1">
    <citation type="journal article" date="2023" name="Mol. Biol. Evol.">
        <title>Third-Generation Sequencing Reveals the Adaptive Role of the Epigenome in Three Deep-Sea Polychaetes.</title>
        <authorList>
            <person name="Perez M."/>
            <person name="Aroh O."/>
            <person name="Sun Y."/>
            <person name="Lan Y."/>
            <person name="Juniper S.K."/>
            <person name="Young C.R."/>
            <person name="Angers B."/>
            <person name="Qian P.Y."/>
        </authorList>
    </citation>
    <scope>NUCLEOTIDE SEQUENCE</scope>
    <source>
        <strain evidence="3">P08H-3</strain>
    </source>
</reference>
<sequence>MDSILSYERLEEDDYYNILGCDELSSIEQICAEYRLKAVECHPDKHPEDPDAAKKFATLQRAKETLCDPKLRVQYDTWKRSGLSMSYQDWKARKDTIHTSLHWAVMKKKEPMIEDVKNETDNEPCSYTTAEESWISGGWRRESSSSILNQFRNYEI</sequence>
<dbReference type="PANTHER" id="PTHR44500:SF1">
    <property type="entry name" value="DNAJ HOMOLOG SUBFAMILY C MEMBER 12"/>
    <property type="match status" value="1"/>
</dbReference>
<comment type="caution">
    <text evidence="3">The sequence shown here is derived from an EMBL/GenBank/DDBJ whole genome shotgun (WGS) entry which is preliminary data.</text>
</comment>
<dbReference type="GO" id="GO:0005737">
    <property type="term" value="C:cytoplasm"/>
    <property type="evidence" value="ECO:0007669"/>
    <property type="project" value="TreeGrafter"/>
</dbReference>
<dbReference type="Proteomes" id="UP001208570">
    <property type="component" value="Unassembled WGS sequence"/>
</dbReference>
<accession>A0AAD9JQZ1</accession>
<dbReference type="PRINTS" id="PR00625">
    <property type="entry name" value="JDOMAIN"/>
</dbReference>
<keyword evidence="4" id="KW-1185">Reference proteome</keyword>
<dbReference type="Pfam" id="PF00226">
    <property type="entry name" value="DnaJ"/>
    <property type="match status" value="1"/>
</dbReference>
<dbReference type="SUPFAM" id="SSF46565">
    <property type="entry name" value="Chaperone J-domain"/>
    <property type="match status" value="1"/>
</dbReference>
<dbReference type="Gene3D" id="1.10.287.110">
    <property type="entry name" value="DnaJ domain"/>
    <property type="match status" value="1"/>
</dbReference>
<dbReference type="SMART" id="SM00271">
    <property type="entry name" value="DnaJ"/>
    <property type="match status" value="1"/>
</dbReference>
<name>A0AAD9JQZ1_9ANNE</name>
<dbReference type="CDD" id="cd06257">
    <property type="entry name" value="DnaJ"/>
    <property type="match status" value="1"/>
</dbReference>
<protein>
    <recommendedName>
        <fullName evidence="2">J domain-containing protein</fullName>
    </recommendedName>
</protein>
<dbReference type="AlphaFoldDB" id="A0AAD9JQZ1"/>
<organism evidence="3 4">
    <name type="scientific">Paralvinella palmiformis</name>
    <dbReference type="NCBI Taxonomy" id="53620"/>
    <lineage>
        <taxon>Eukaryota</taxon>
        <taxon>Metazoa</taxon>
        <taxon>Spiralia</taxon>
        <taxon>Lophotrochozoa</taxon>
        <taxon>Annelida</taxon>
        <taxon>Polychaeta</taxon>
        <taxon>Sedentaria</taxon>
        <taxon>Canalipalpata</taxon>
        <taxon>Terebellida</taxon>
        <taxon>Terebelliformia</taxon>
        <taxon>Alvinellidae</taxon>
        <taxon>Paralvinella</taxon>
    </lineage>
</organism>
<gene>
    <name evidence="3" type="ORF">LSH36_201g04019</name>
</gene>
<evidence type="ECO:0000313" key="3">
    <source>
        <dbReference type="EMBL" id="KAK2156988.1"/>
    </source>
</evidence>
<dbReference type="PROSITE" id="PS50076">
    <property type="entry name" value="DNAJ_2"/>
    <property type="match status" value="1"/>
</dbReference>
<feature type="domain" description="J" evidence="2">
    <location>
        <begin position="14"/>
        <end position="79"/>
    </location>
</feature>